<evidence type="ECO:0000313" key="4">
    <source>
        <dbReference type="Proteomes" id="UP000239872"/>
    </source>
</evidence>
<accession>A0A2S7SWL1</accession>
<dbReference type="Proteomes" id="UP000239872">
    <property type="component" value="Unassembled WGS sequence"/>
</dbReference>
<keyword evidence="4" id="KW-1185">Reference proteome</keyword>
<dbReference type="Gene3D" id="2.60.120.200">
    <property type="match status" value="1"/>
</dbReference>
<evidence type="ECO:0000313" key="3">
    <source>
        <dbReference type="EMBL" id="PQJ10997.1"/>
    </source>
</evidence>
<dbReference type="Pfam" id="PF18962">
    <property type="entry name" value="Por_Secre_tail"/>
    <property type="match status" value="1"/>
</dbReference>
<gene>
    <name evidence="3" type="ORF">CJD36_013590</name>
</gene>
<dbReference type="EMBL" id="PPSL01000003">
    <property type="protein sequence ID" value="PQJ10997.1"/>
    <property type="molecule type" value="Genomic_DNA"/>
</dbReference>
<dbReference type="NCBIfam" id="NF038128">
    <property type="entry name" value="choice_anch_J"/>
    <property type="match status" value="1"/>
</dbReference>
<name>A0A2S7SWL1_9BACT</name>
<dbReference type="InterPro" id="IPR026444">
    <property type="entry name" value="Secre_tail"/>
</dbReference>
<dbReference type="GO" id="GO:0005975">
    <property type="term" value="P:carbohydrate metabolic process"/>
    <property type="evidence" value="ECO:0007669"/>
    <property type="project" value="UniProtKB-ARBA"/>
</dbReference>
<organism evidence="3 4">
    <name type="scientific">Flavipsychrobacter stenotrophus</name>
    <dbReference type="NCBI Taxonomy" id="2077091"/>
    <lineage>
        <taxon>Bacteria</taxon>
        <taxon>Pseudomonadati</taxon>
        <taxon>Bacteroidota</taxon>
        <taxon>Chitinophagia</taxon>
        <taxon>Chitinophagales</taxon>
        <taxon>Chitinophagaceae</taxon>
        <taxon>Flavipsychrobacter</taxon>
    </lineage>
</organism>
<dbReference type="Gene3D" id="2.60.40.10">
    <property type="entry name" value="Immunoglobulins"/>
    <property type="match status" value="1"/>
</dbReference>
<reference evidence="3 4" key="1">
    <citation type="submission" date="2018-01" db="EMBL/GenBank/DDBJ databases">
        <title>A novel member of the phylum Bacteroidetes isolated from glacier ice.</title>
        <authorList>
            <person name="Liu Q."/>
            <person name="Xin Y.-H."/>
        </authorList>
    </citation>
    <scope>NUCLEOTIDE SEQUENCE [LARGE SCALE GENOMIC DNA]</scope>
    <source>
        <strain evidence="3 4">RB1R16</strain>
    </source>
</reference>
<sequence>MKNFLLTVAVASVSLNANAQRMTLHEEFTGENCGPCASTNPGFWTLCNSGTNPAKIIHIAYMVPIPSPGFYCDRTAAIHVPRQAYYSVPYAPYGRYDGAEPNPGCHGGSDPGHPDCFTQADIDAEAARPDSFTLTATSAWNSTYDQVITTVNVTCTAAWTAFGATPNVKLRAALVQTNNFATPPGSNGETHFENVVQAMYPDVNGTTLTGTWATGETHAYTITGTVPSWVDKSKSPYMVVWIQDDNNLSIAQAAKATPLTLTLDAGLTSSPSGYCVPGTSGSVSPVVTLANTASVTLTSATIYHKIDGGAMVSQAWTGSLPAGASINVPLTASTLTTGAHTLYDSVASPNGTTDVNVINNLSGTVILVQSSTTHALPMTADFEASLPANWLFFDANGNGDNWALSTAGNHSSGTKAAKFDGYSYQEGETNYILLPTPVLGAGTTLSFWVAYARYNSVSEDSLEVVYSTDCGTTWVDLYSKGGSGLSTTANTFSVFVPVAADWRQESVNTSAVPAGAILAFKAISGHGNNIYVDDINLHSSVGVSQVEVQTLNLNVYPNPAKGDATIVFELNAPSNMQVQLVDVTGRVISTVANEQMNIGAHSLSFNTASLAPGIYNIVLHTTVGAFTQRLSVVK</sequence>
<evidence type="ECO:0000259" key="2">
    <source>
        <dbReference type="Pfam" id="PF18962"/>
    </source>
</evidence>
<dbReference type="OrthoDB" id="6278496at2"/>
<dbReference type="NCBIfam" id="TIGR04183">
    <property type="entry name" value="Por_Secre_tail"/>
    <property type="match status" value="1"/>
</dbReference>
<feature type="domain" description="Secretion system C-terminal sorting" evidence="2">
    <location>
        <begin position="555"/>
        <end position="630"/>
    </location>
</feature>
<evidence type="ECO:0000256" key="1">
    <source>
        <dbReference type="SAM" id="SignalP"/>
    </source>
</evidence>
<dbReference type="InterPro" id="IPR013320">
    <property type="entry name" value="ConA-like_dom_sf"/>
</dbReference>
<keyword evidence="1" id="KW-0732">Signal</keyword>
<dbReference type="AlphaFoldDB" id="A0A2S7SWL1"/>
<dbReference type="RefSeq" id="WP_105039724.1">
    <property type="nucleotide sequence ID" value="NZ_PPSL01000003.1"/>
</dbReference>
<comment type="caution">
    <text evidence="3">The sequence shown here is derived from an EMBL/GenBank/DDBJ whole genome shotgun (WGS) entry which is preliminary data.</text>
</comment>
<feature type="signal peptide" evidence="1">
    <location>
        <begin position="1"/>
        <end position="19"/>
    </location>
</feature>
<protein>
    <recommendedName>
        <fullName evidence="2">Secretion system C-terminal sorting domain-containing protein</fullName>
    </recommendedName>
</protein>
<proteinExistence type="predicted"/>
<dbReference type="InterPro" id="IPR013783">
    <property type="entry name" value="Ig-like_fold"/>
</dbReference>
<dbReference type="GO" id="GO:0004553">
    <property type="term" value="F:hydrolase activity, hydrolyzing O-glycosyl compounds"/>
    <property type="evidence" value="ECO:0007669"/>
    <property type="project" value="UniProtKB-ARBA"/>
</dbReference>
<feature type="chain" id="PRO_5015416886" description="Secretion system C-terminal sorting domain-containing protein" evidence="1">
    <location>
        <begin position="20"/>
        <end position="634"/>
    </location>
</feature>
<dbReference type="SUPFAM" id="SSF49899">
    <property type="entry name" value="Concanavalin A-like lectins/glucanases"/>
    <property type="match status" value="1"/>
</dbReference>